<evidence type="ECO:0000313" key="3">
    <source>
        <dbReference type="Proteomes" id="UP000553632"/>
    </source>
</evidence>
<accession>A0A7J6TXW3</accession>
<proteinExistence type="predicted"/>
<dbReference type="EMBL" id="JABANO010007439">
    <property type="protein sequence ID" value="KAF4750103.1"/>
    <property type="molecule type" value="Genomic_DNA"/>
</dbReference>
<comment type="caution">
    <text evidence="2">The sequence shown here is derived from an EMBL/GenBank/DDBJ whole genome shotgun (WGS) entry which is preliminary data.</text>
</comment>
<gene>
    <name evidence="2" type="ORF">FOZ63_001063</name>
</gene>
<organism evidence="2 3">
    <name type="scientific">Perkinsus olseni</name>
    <name type="common">Perkinsus atlanticus</name>
    <dbReference type="NCBI Taxonomy" id="32597"/>
    <lineage>
        <taxon>Eukaryota</taxon>
        <taxon>Sar</taxon>
        <taxon>Alveolata</taxon>
        <taxon>Perkinsozoa</taxon>
        <taxon>Perkinsea</taxon>
        <taxon>Perkinsida</taxon>
        <taxon>Perkinsidae</taxon>
        <taxon>Perkinsus</taxon>
    </lineage>
</organism>
<dbReference type="AlphaFoldDB" id="A0A7J6TXW3"/>
<feature type="non-terminal residue" evidence="2">
    <location>
        <position position="248"/>
    </location>
</feature>
<name>A0A7J6TXW3_PEROL</name>
<dbReference type="Proteomes" id="UP000553632">
    <property type="component" value="Unassembled WGS sequence"/>
</dbReference>
<evidence type="ECO:0000313" key="2">
    <source>
        <dbReference type="EMBL" id="KAF4750103.1"/>
    </source>
</evidence>
<protein>
    <submittedName>
        <fullName evidence="2">Uncharacterized protein</fullName>
    </submittedName>
</protein>
<feature type="compositionally biased region" description="Basic and acidic residues" evidence="1">
    <location>
        <begin position="86"/>
        <end position="101"/>
    </location>
</feature>
<reference evidence="2 3" key="1">
    <citation type="submission" date="2020-04" db="EMBL/GenBank/DDBJ databases">
        <title>Perkinsus olseni comparative genomics.</title>
        <authorList>
            <person name="Bogema D.R."/>
        </authorList>
    </citation>
    <scope>NUCLEOTIDE SEQUENCE [LARGE SCALE GENOMIC DNA]</scope>
    <source>
        <strain evidence="2 3">ATCC PRA-207</strain>
    </source>
</reference>
<sequence length="248" mass="28019">MLPMPSVRPTHLDGTYLRPKLAHKALRQLMSGADLRTGVEVVEIHSNATPTLFYILRMFGYDSSVDAAGNEVLRVCPSEQAGGRKGLQERSKCHTGVESDGRSTSAGRGSTRALNAFSTSENGELVGGQARRSRLGPEERRRFFERLCEPRRDYGRRIVTRGKVEGRGLSREEERTMLQRLCSRPSSRSVVSEESVCPVIAGPRRSREEQERISDRMARPREVVVEEESYRFKPMVLNNPLYCHVKTR</sequence>
<feature type="region of interest" description="Disordered" evidence="1">
    <location>
        <begin position="81"/>
        <end position="110"/>
    </location>
</feature>
<keyword evidence="3" id="KW-1185">Reference proteome</keyword>
<evidence type="ECO:0000256" key="1">
    <source>
        <dbReference type="SAM" id="MobiDB-lite"/>
    </source>
</evidence>